<comment type="caution">
    <text evidence="7">The sequence shown here is derived from an EMBL/GenBank/DDBJ whole genome shotgun (WGS) entry which is preliminary data.</text>
</comment>
<reference evidence="7 8" key="1">
    <citation type="submission" date="2024-09" db="EMBL/GenBank/DDBJ databases">
        <authorList>
            <person name="Sun Q."/>
            <person name="Mori K."/>
        </authorList>
    </citation>
    <scope>NUCLEOTIDE SEQUENCE [LARGE SCALE GENOMIC DNA]</scope>
    <source>
        <strain evidence="7 8">CCM 7765</strain>
    </source>
</reference>
<dbReference type="Pfam" id="PF08281">
    <property type="entry name" value="Sigma70_r4_2"/>
    <property type="match status" value="1"/>
</dbReference>
<dbReference type="SUPFAM" id="SSF88946">
    <property type="entry name" value="Sigma2 domain of RNA polymerase sigma factors"/>
    <property type="match status" value="1"/>
</dbReference>
<dbReference type="InterPro" id="IPR013325">
    <property type="entry name" value="RNA_pol_sigma_r2"/>
</dbReference>
<evidence type="ECO:0000256" key="1">
    <source>
        <dbReference type="ARBA" id="ARBA00010641"/>
    </source>
</evidence>
<dbReference type="NCBIfam" id="TIGR02937">
    <property type="entry name" value="sigma70-ECF"/>
    <property type="match status" value="1"/>
</dbReference>
<dbReference type="Proteomes" id="UP001589774">
    <property type="component" value="Unassembled WGS sequence"/>
</dbReference>
<dbReference type="PANTHER" id="PTHR43133:SF46">
    <property type="entry name" value="RNA POLYMERASE SIGMA-70 FACTOR ECF SUBFAMILY"/>
    <property type="match status" value="1"/>
</dbReference>
<dbReference type="NCBIfam" id="TIGR02985">
    <property type="entry name" value="Sig70_bacteroi1"/>
    <property type="match status" value="1"/>
</dbReference>
<evidence type="ECO:0000256" key="3">
    <source>
        <dbReference type="ARBA" id="ARBA00023082"/>
    </source>
</evidence>
<dbReference type="Pfam" id="PF04542">
    <property type="entry name" value="Sigma70_r2"/>
    <property type="match status" value="1"/>
</dbReference>
<keyword evidence="3" id="KW-0731">Sigma factor</keyword>
<organism evidence="7 8">
    <name type="scientific">Olivibacter oleidegradans</name>
    <dbReference type="NCBI Taxonomy" id="760123"/>
    <lineage>
        <taxon>Bacteria</taxon>
        <taxon>Pseudomonadati</taxon>
        <taxon>Bacteroidota</taxon>
        <taxon>Sphingobacteriia</taxon>
        <taxon>Sphingobacteriales</taxon>
        <taxon>Sphingobacteriaceae</taxon>
        <taxon>Olivibacter</taxon>
    </lineage>
</organism>
<name>A0ABV6HP92_9SPHI</name>
<keyword evidence="8" id="KW-1185">Reference proteome</keyword>
<protein>
    <submittedName>
        <fullName evidence="7">RNA polymerase sigma-70 factor</fullName>
    </submittedName>
</protein>
<feature type="domain" description="RNA polymerase sigma factor 70 region 4 type 2" evidence="6">
    <location>
        <begin position="125"/>
        <end position="173"/>
    </location>
</feature>
<feature type="domain" description="RNA polymerase sigma-70 region 2" evidence="5">
    <location>
        <begin position="24"/>
        <end position="89"/>
    </location>
</feature>
<evidence type="ECO:0000313" key="8">
    <source>
        <dbReference type="Proteomes" id="UP001589774"/>
    </source>
</evidence>
<dbReference type="InterPro" id="IPR007627">
    <property type="entry name" value="RNA_pol_sigma70_r2"/>
</dbReference>
<proteinExistence type="inferred from homology"/>
<keyword evidence="4" id="KW-0804">Transcription</keyword>
<dbReference type="RefSeq" id="WP_168204590.1">
    <property type="nucleotide sequence ID" value="NZ_JBHLWO010000002.1"/>
</dbReference>
<dbReference type="InterPro" id="IPR036388">
    <property type="entry name" value="WH-like_DNA-bd_sf"/>
</dbReference>
<dbReference type="InterPro" id="IPR014284">
    <property type="entry name" value="RNA_pol_sigma-70_dom"/>
</dbReference>
<evidence type="ECO:0000256" key="4">
    <source>
        <dbReference type="ARBA" id="ARBA00023163"/>
    </source>
</evidence>
<dbReference type="SUPFAM" id="SSF88659">
    <property type="entry name" value="Sigma3 and sigma4 domains of RNA polymerase sigma factors"/>
    <property type="match status" value="1"/>
</dbReference>
<gene>
    <name evidence="7" type="ORF">ACFFI0_20425</name>
</gene>
<evidence type="ECO:0000256" key="2">
    <source>
        <dbReference type="ARBA" id="ARBA00023015"/>
    </source>
</evidence>
<dbReference type="PANTHER" id="PTHR43133">
    <property type="entry name" value="RNA POLYMERASE ECF-TYPE SIGMA FACTO"/>
    <property type="match status" value="1"/>
</dbReference>
<dbReference type="InterPro" id="IPR014327">
    <property type="entry name" value="RNA_pol_sigma70_bacteroid"/>
</dbReference>
<dbReference type="InterPro" id="IPR013324">
    <property type="entry name" value="RNA_pol_sigma_r3/r4-like"/>
</dbReference>
<accession>A0ABV6HP92</accession>
<evidence type="ECO:0000259" key="5">
    <source>
        <dbReference type="Pfam" id="PF04542"/>
    </source>
</evidence>
<dbReference type="Gene3D" id="1.10.10.10">
    <property type="entry name" value="Winged helix-like DNA-binding domain superfamily/Winged helix DNA-binding domain"/>
    <property type="match status" value="1"/>
</dbReference>
<evidence type="ECO:0000259" key="6">
    <source>
        <dbReference type="Pfam" id="PF08281"/>
    </source>
</evidence>
<dbReference type="EMBL" id="JBHLWO010000002">
    <property type="protein sequence ID" value="MFC0320703.1"/>
    <property type="molecule type" value="Genomic_DNA"/>
</dbReference>
<sequence length="184" mass="22061">MKIFKRNKSAHLVNLLDEQSFRALFDLYWKRLVAFCQYYTQDDDLAMDIVQDIFCSLWNRKDSIQLHSEVEYYLYRAARLKINDFFREKYKREDQHSCLSQDFCDTVNNTEETIYYRDLHRFVQGLVNNLPCRCKQVYSLSRNSGLSIPEIASQLKLSEKTVEAHLTKALRFLKENLHLQRSQK</sequence>
<dbReference type="InterPro" id="IPR013249">
    <property type="entry name" value="RNA_pol_sigma70_r4_t2"/>
</dbReference>
<evidence type="ECO:0000313" key="7">
    <source>
        <dbReference type="EMBL" id="MFC0320703.1"/>
    </source>
</evidence>
<dbReference type="InterPro" id="IPR039425">
    <property type="entry name" value="RNA_pol_sigma-70-like"/>
</dbReference>
<keyword evidence="2" id="KW-0805">Transcription regulation</keyword>
<dbReference type="Gene3D" id="1.10.1740.10">
    <property type="match status" value="1"/>
</dbReference>
<comment type="similarity">
    <text evidence="1">Belongs to the sigma-70 factor family. ECF subfamily.</text>
</comment>